<dbReference type="InterPro" id="IPR017476">
    <property type="entry name" value="UDP-Glc/GDP-Man"/>
</dbReference>
<dbReference type="GO" id="GO:0016628">
    <property type="term" value="F:oxidoreductase activity, acting on the CH-CH group of donors, NAD or NADP as acceptor"/>
    <property type="evidence" value="ECO:0007669"/>
    <property type="project" value="InterPro"/>
</dbReference>
<keyword evidence="2" id="KW-0520">NAD</keyword>
<dbReference type="NCBIfam" id="TIGR03026">
    <property type="entry name" value="NDP-sugDHase"/>
    <property type="match status" value="1"/>
</dbReference>
<dbReference type="AlphaFoldDB" id="A0A370HPQ7"/>
<dbReference type="Pfam" id="PF03720">
    <property type="entry name" value="UDPG_MGDP_dh_C"/>
    <property type="match status" value="1"/>
</dbReference>
<comment type="caution">
    <text evidence="5">The sequence shown here is derived from an EMBL/GenBank/DDBJ whole genome shotgun (WGS) entry which is preliminary data.</text>
</comment>
<dbReference type="SMART" id="SM00984">
    <property type="entry name" value="UDPG_MGDP_dh_C"/>
    <property type="match status" value="1"/>
</dbReference>
<dbReference type="Proteomes" id="UP000254925">
    <property type="component" value="Unassembled WGS sequence"/>
</dbReference>
<protein>
    <submittedName>
        <fullName evidence="5">UDP-N-acetyl-D-glucosamine dehydrogenase</fullName>
    </submittedName>
</protein>
<keyword evidence="1" id="KW-0560">Oxidoreductase</keyword>
<dbReference type="GO" id="GO:0051287">
    <property type="term" value="F:NAD binding"/>
    <property type="evidence" value="ECO:0007669"/>
    <property type="project" value="InterPro"/>
</dbReference>
<reference evidence="5 6" key="1">
    <citation type="submission" date="2018-07" db="EMBL/GenBank/DDBJ databases">
        <title>Genomic Encyclopedia of Type Strains, Phase IV (KMG-IV): sequencing the most valuable type-strain genomes for metagenomic binning, comparative biology and taxonomic classification.</title>
        <authorList>
            <person name="Goeker M."/>
        </authorList>
    </citation>
    <scope>NUCLEOTIDE SEQUENCE [LARGE SCALE GENOMIC DNA]</scope>
    <source>
        <strain evidence="5 6">DSM 14364</strain>
    </source>
</reference>
<dbReference type="InterPro" id="IPR036220">
    <property type="entry name" value="UDP-Glc/GDP-Man_DH_C_sf"/>
</dbReference>
<dbReference type="SUPFAM" id="SSF48179">
    <property type="entry name" value="6-phosphogluconate dehydrogenase C-terminal domain-like"/>
    <property type="match status" value="1"/>
</dbReference>
<evidence type="ECO:0000256" key="3">
    <source>
        <dbReference type="PIRNR" id="PIRNR000124"/>
    </source>
</evidence>
<evidence type="ECO:0000256" key="1">
    <source>
        <dbReference type="ARBA" id="ARBA00023002"/>
    </source>
</evidence>
<organism evidence="5 6">
    <name type="scientific">Microvirga subterranea</name>
    <dbReference type="NCBI Taxonomy" id="186651"/>
    <lineage>
        <taxon>Bacteria</taxon>
        <taxon>Pseudomonadati</taxon>
        <taxon>Pseudomonadota</taxon>
        <taxon>Alphaproteobacteria</taxon>
        <taxon>Hyphomicrobiales</taxon>
        <taxon>Methylobacteriaceae</taxon>
        <taxon>Microvirga</taxon>
    </lineage>
</organism>
<dbReference type="InterPro" id="IPR001732">
    <property type="entry name" value="UDP-Glc/GDP-Man_DH_N"/>
</dbReference>
<dbReference type="PANTHER" id="PTHR43491">
    <property type="entry name" value="UDP-N-ACETYL-D-MANNOSAMINE DEHYDROGENASE"/>
    <property type="match status" value="1"/>
</dbReference>
<dbReference type="Gene3D" id="3.40.50.720">
    <property type="entry name" value="NAD(P)-binding Rossmann-like Domain"/>
    <property type="match status" value="2"/>
</dbReference>
<evidence type="ECO:0000313" key="6">
    <source>
        <dbReference type="Proteomes" id="UP000254925"/>
    </source>
</evidence>
<sequence length="462" mass="50314">MVGAAVARQEREMSADRAVNTVDVAELLAKIRAREIRVGIIGLGYVGVPLALTAARAGFRVLGFDINAPRVERLNGGESLIKHIPDSLVSDAIREGRFDATADFARLGEPDAILICVPTPLTKHQEPDLSYVENTARAIAPRLRPGQIVVLESTTYPGTTDEILKPIFEETGLRSGRDFFLAFSPEREDPGNPDFGTSVIPKVVGGDGPDALALADALYSQLVVRTVPVSSTATAEAVKLTENIFRAVNIALVNELKVVYGAMGIDVWEVIDAAKTKPFGFMPFYPGPGLGGHCIPIDPFYLTWKAREYDIATRFIELAGQINTRMPYYVVDKLAEAVDRSGRAFTGSRVLVLGVAYKKNVDDMRESPSLKLMELIEARGAEVDYHDPYIPEIPRTRKHADLMGRRSVALDAAAVSRYDAVLIATDHDNVDYRLVVENAAVVVDTRNACARAGLSDPRIVKA</sequence>
<gene>
    <name evidence="5" type="ORF">DES45_103497</name>
</gene>
<evidence type="ECO:0000256" key="2">
    <source>
        <dbReference type="ARBA" id="ARBA00023027"/>
    </source>
</evidence>
<dbReference type="PIRSF" id="PIRSF000124">
    <property type="entry name" value="UDPglc_GDPman_dh"/>
    <property type="match status" value="1"/>
</dbReference>
<proteinExistence type="inferred from homology"/>
<dbReference type="InterPro" id="IPR008927">
    <property type="entry name" value="6-PGluconate_DH-like_C_sf"/>
</dbReference>
<name>A0A370HPQ7_9HYPH</name>
<dbReference type="EMBL" id="QQBB01000003">
    <property type="protein sequence ID" value="RDI60235.1"/>
    <property type="molecule type" value="Genomic_DNA"/>
</dbReference>
<dbReference type="GO" id="GO:0000271">
    <property type="term" value="P:polysaccharide biosynthetic process"/>
    <property type="evidence" value="ECO:0007669"/>
    <property type="project" value="InterPro"/>
</dbReference>
<accession>A0A370HPQ7</accession>
<dbReference type="InterPro" id="IPR036291">
    <property type="entry name" value="NAD(P)-bd_dom_sf"/>
</dbReference>
<dbReference type="Pfam" id="PF00984">
    <property type="entry name" value="UDPG_MGDP_dh"/>
    <property type="match status" value="1"/>
</dbReference>
<dbReference type="GO" id="GO:0016616">
    <property type="term" value="F:oxidoreductase activity, acting on the CH-OH group of donors, NAD or NADP as acceptor"/>
    <property type="evidence" value="ECO:0007669"/>
    <property type="project" value="InterPro"/>
</dbReference>
<dbReference type="SUPFAM" id="SSF52413">
    <property type="entry name" value="UDP-glucose/GDP-mannose dehydrogenase C-terminal domain"/>
    <property type="match status" value="1"/>
</dbReference>
<feature type="domain" description="UDP-glucose/GDP-mannose dehydrogenase C-terminal" evidence="4">
    <location>
        <begin position="351"/>
        <end position="451"/>
    </location>
</feature>
<dbReference type="SUPFAM" id="SSF51735">
    <property type="entry name" value="NAD(P)-binding Rossmann-fold domains"/>
    <property type="match status" value="1"/>
</dbReference>
<evidence type="ECO:0000259" key="4">
    <source>
        <dbReference type="SMART" id="SM00984"/>
    </source>
</evidence>
<dbReference type="InterPro" id="IPR028359">
    <property type="entry name" value="UDP_ManNAc/GlcNAc_DH"/>
</dbReference>
<dbReference type="InterPro" id="IPR014026">
    <property type="entry name" value="UDP-Glc/GDP-Man_DH_dimer"/>
</dbReference>
<evidence type="ECO:0000313" key="5">
    <source>
        <dbReference type="EMBL" id="RDI60235.1"/>
    </source>
</evidence>
<keyword evidence="6" id="KW-1185">Reference proteome</keyword>
<dbReference type="PANTHER" id="PTHR43491:SF1">
    <property type="entry name" value="UDP-N-ACETYL-D-MANNOSAMINE DEHYDROGENASE"/>
    <property type="match status" value="1"/>
</dbReference>
<dbReference type="Pfam" id="PF03721">
    <property type="entry name" value="UDPG_MGDP_dh_N"/>
    <property type="match status" value="1"/>
</dbReference>
<dbReference type="PIRSF" id="PIRSF500136">
    <property type="entry name" value="UDP_ManNAc_DH"/>
    <property type="match status" value="1"/>
</dbReference>
<comment type="similarity">
    <text evidence="3">Belongs to the UDP-glucose/GDP-mannose dehydrogenase family.</text>
</comment>
<dbReference type="InterPro" id="IPR014027">
    <property type="entry name" value="UDP-Glc/GDP-Man_DH_C"/>
</dbReference>